<organism evidence="1 2">
    <name type="scientific">Cichorium intybus</name>
    <name type="common">Chicory</name>
    <dbReference type="NCBI Taxonomy" id="13427"/>
    <lineage>
        <taxon>Eukaryota</taxon>
        <taxon>Viridiplantae</taxon>
        <taxon>Streptophyta</taxon>
        <taxon>Embryophyta</taxon>
        <taxon>Tracheophyta</taxon>
        <taxon>Spermatophyta</taxon>
        <taxon>Magnoliopsida</taxon>
        <taxon>eudicotyledons</taxon>
        <taxon>Gunneridae</taxon>
        <taxon>Pentapetalae</taxon>
        <taxon>asterids</taxon>
        <taxon>campanulids</taxon>
        <taxon>Asterales</taxon>
        <taxon>Asteraceae</taxon>
        <taxon>Cichorioideae</taxon>
        <taxon>Cichorieae</taxon>
        <taxon>Cichoriinae</taxon>
        <taxon>Cichorium</taxon>
    </lineage>
</organism>
<gene>
    <name evidence="1" type="ORF">L2E82_43900</name>
</gene>
<accession>A0ACB8ZPE6</accession>
<evidence type="ECO:0000313" key="1">
    <source>
        <dbReference type="EMBL" id="KAI3699523.1"/>
    </source>
</evidence>
<reference evidence="1 2" key="2">
    <citation type="journal article" date="2022" name="Mol. Ecol. Resour.">
        <title>The genomes of chicory, endive, great burdock and yacon provide insights into Asteraceae paleo-polyploidization history and plant inulin production.</title>
        <authorList>
            <person name="Fan W."/>
            <person name="Wang S."/>
            <person name="Wang H."/>
            <person name="Wang A."/>
            <person name="Jiang F."/>
            <person name="Liu H."/>
            <person name="Zhao H."/>
            <person name="Xu D."/>
            <person name="Zhang Y."/>
        </authorList>
    </citation>
    <scope>NUCLEOTIDE SEQUENCE [LARGE SCALE GENOMIC DNA]</scope>
    <source>
        <strain evidence="2">cv. Punajuju</strain>
        <tissue evidence="1">Leaves</tissue>
    </source>
</reference>
<reference evidence="2" key="1">
    <citation type="journal article" date="2022" name="Mol. Ecol. Resour.">
        <title>The genomes of chicory, endive, great burdock and yacon provide insights into Asteraceae palaeo-polyploidization history and plant inulin production.</title>
        <authorList>
            <person name="Fan W."/>
            <person name="Wang S."/>
            <person name="Wang H."/>
            <person name="Wang A."/>
            <person name="Jiang F."/>
            <person name="Liu H."/>
            <person name="Zhao H."/>
            <person name="Xu D."/>
            <person name="Zhang Y."/>
        </authorList>
    </citation>
    <scope>NUCLEOTIDE SEQUENCE [LARGE SCALE GENOMIC DNA]</scope>
    <source>
        <strain evidence="2">cv. Punajuju</strain>
    </source>
</reference>
<dbReference type="Proteomes" id="UP001055811">
    <property type="component" value="Linkage Group LG08"/>
</dbReference>
<dbReference type="EMBL" id="CM042016">
    <property type="protein sequence ID" value="KAI3699523.1"/>
    <property type="molecule type" value="Genomic_DNA"/>
</dbReference>
<protein>
    <submittedName>
        <fullName evidence="1">Uncharacterized protein</fullName>
    </submittedName>
</protein>
<comment type="caution">
    <text evidence="1">The sequence shown here is derived from an EMBL/GenBank/DDBJ whole genome shotgun (WGS) entry which is preliminary data.</text>
</comment>
<sequence>MKEWPIRISVNRESNTDAEETMAETIPFKNLHSREYHGRKKTVQSQCWANHTFRNVELHWEKSCIGFCGSNGGKRSQQAELCKENINITYKLDGTHAAVGNQVG</sequence>
<evidence type="ECO:0000313" key="2">
    <source>
        <dbReference type="Proteomes" id="UP001055811"/>
    </source>
</evidence>
<proteinExistence type="predicted"/>
<keyword evidence="2" id="KW-1185">Reference proteome</keyword>
<name>A0ACB8ZPE6_CICIN</name>